<dbReference type="Proteomes" id="UP000054388">
    <property type="component" value="Unassembled WGS sequence"/>
</dbReference>
<name>A0A101CG45_9FLAO</name>
<dbReference type="SUPFAM" id="SSF52540">
    <property type="entry name" value="P-loop containing nucleoside triphosphate hydrolases"/>
    <property type="match status" value="1"/>
</dbReference>
<evidence type="ECO:0000313" key="2">
    <source>
        <dbReference type="Proteomes" id="UP000054388"/>
    </source>
</evidence>
<comment type="caution">
    <text evidence="1">The sequence shown here is derived from an EMBL/GenBank/DDBJ whole genome shotgun (WGS) entry which is preliminary data.</text>
</comment>
<organism evidence="1 2">
    <name type="scientific">Chryseobacterium aquaticum subsp. greenlandense</name>
    <dbReference type="NCBI Taxonomy" id="345663"/>
    <lineage>
        <taxon>Bacteria</taxon>
        <taxon>Pseudomonadati</taxon>
        <taxon>Bacteroidota</taxon>
        <taxon>Flavobacteriia</taxon>
        <taxon>Flavobacteriales</taxon>
        <taxon>Weeksellaceae</taxon>
        <taxon>Chryseobacterium group</taxon>
        <taxon>Chryseobacterium</taxon>
    </lineage>
</organism>
<dbReference type="InterPro" id="IPR027417">
    <property type="entry name" value="P-loop_NTPase"/>
</dbReference>
<gene>
    <name evidence="1" type="ORF">AR686_12515</name>
</gene>
<proteinExistence type="predicted"/>
<accession>A0A101CG45</accession>
<evidence type="ECO:0000313" key="1">
    <source>
        <dbReference type="EMBL" id="KUJ55627.1"/>
    </source>
</evidence>
<protein>
    <submittedName>
        <fullName evidence="1">Uncharacterized protein</fullName>
    </submittedName>
</protein>
<sequence>MFFEFGHKSIPYSAKGRDGGIDGQMINEAESWRFQYKFKSTPASVAFSSLKSDLQKEIVKLNPDVTHYVLITNVELLPSWVKQIQNLWNELTDGTVNFQIWEGAKLNTLVVANPLIRLWLNEGFTTSQLLYFRDYFFQQTKSAPLEPSSLNNHYINDENLQNKLLDFVRSDKVMFGLVGEAGLGKTRAVLEFFNNLENIESEKWVLLVLNSRNINYDGIKNALSSNLHHCILIDDGHTFDKNTIADLFAIAFRSDNKIKLILTSRAKDDLNFLIKEIYQHALITHELLPLTSSQSKELILHYLGNSRIRAYVDDLVQFSYGKPIIIVAMLNALNNGENIAGIKNSSFIKNYVSNYIREISAEISVEYNFPIAKILDVISILALTEPVNIRHEEEVNQIASVTGFKNEDIITIYNYLIEKRIVDGNSTISIKPDLYSDIILSRIIVETLSKWIKHFDTKIKNMLINLSSSINDSEVKTILLAFSKVYLDSIDVISDRFQFLDLSSTILQIGGYFPQVTKSLVLKYIKRIDTPANTFSKELIESSNKQIPANSISNIAIAEIVKHLSLLLLNRTNFDFVFDAVFEIQKRYDIAIVLKSIYQFGKIDFYDGFTMQRQSHFLDRLNEKQDFTENEISLNVQILSLYLKLEFMINELSYDRLSVNMSTFKVPENKNVVCVRERSVEYLFYFFKYTNASELRQDILKNILDIPREIFSNYRKAPAYDGKEEIEKVLLFLLEGLPEFTIIERNIVQEQLKYYELWDIKDQYSQLLGQLFEELTPKSLTERLISILSRERFFNKRKSYDEVRDDVALKIKELISESTPAAIANALIEAHQIKGNKLNSLFKFTQEIIQNDIEFLSVFYNQLAKDKSLFDRIAPDLLRAIRNKDSQDFLYSSMIDKLLNSEINSGEKVFLQIFSSLVGNEDQKISESEIVIIKKIINSRNEDIGYAIAELIPSLVTHDYFLGRSIAVDFFKYCSQSNAEYTFMYLNRLHMYSIAKELLLDHSYQFSISYDIEITINMILRNEGTDILIKYFDERFNNFIKTLSDKGIYGSVQFVPNHCSGLFENIEGLHEEVFSKALDWFLTHEGQRVLYFARTIFSYLAASEEMPVLLQRVFEKKSIEYKTDFSVQNKLLIAIEEFTISEEKFIDLVLMIYEFGKDDNTENCDLDLFTSRAYYALTNRGVQIGTPGQPFTQDILLLEIFNKKIANYSEFSKVHHLLTSAIKTIQDNIDRDTDLDLRNEKWF</sequence>
<dbReference type="AlphaFoldDB" id="A0A101CG45"/>
<dbReference type="EMBL" id="LMAI01000006">
    <property type="protein sequence ID" value="KUJ55627.1"/>
    <property type="molecule type" value="Genomic_DNA"/>
</dbReference>
<reference evidence="1 2" key="1">
    <citation type="submission" date="2015-10" db="EMBL/GenBank/DDBJ databases">
        <title>Genome sequence of Chryseobacterium greenlandense.</title>
        <authorList>
            <person name="Newman J."/>
            <person name="Fischer K."/>
            <person name="Miller J."/>
        </authorList>
    </citation>
    <scope>NUCLEOTIDE SEQUENCE [LARGE SCALE GENOMIC DNA]</scope>
    <source>
        <strain evidence="1 2">UMB34</strain>
    </source>
</reference>